<name>A0ABW3W783_9ACTN</name>
<dbReference type="InterPro" id="IPR036388">
    <property type="entry name" value="WH-like_DNA-bd_sf"/>
</dbReference>
<organism evidence="5 6">
    <name type="scientific">Nocardioides ginsengisoli</name>
    <dbReference type="NCBI Taxonomy" id="363868"/>
    <lineage>
        <taxon>Bacteria</taxon>
        <taxon>Bacillati</taxon>
        <taxon>Actinomycetota</taxon>
        <taxon>Actinomycetes</taxon>
        <taxon>Propionibacteriales</taxon>
        <taxon>Nocardioidaceae</taxon>
        <taxon>Nocardioides</taxon>
    </lineage>
</organism>
<feature type="domain" description="HTH gntR-type" evidence="4">
    <location>
        <begin position="12"/>
        <end position="79"/>
    </location>
</feature>
<keyword evidence="3" id="KW-0804">Transcription</keyword>
<protein>
    <submittedName>
        <fullName evidence="5">GntR family transcriptional regulator</fullName>
    </submittedName>
</protein>
<dbReference type="InterPro" id="IPR008920">
    <property type="entry name" value="TF_FadR/GntR_C"/>
</dbReference>
<comment type="caution">
    <text evidence="5">The sequence shown here is derived from an EMBL/GenBank/DDBJ whole genome shotgun (WGS) entry which is preliminary data.</text>
</comment>
<dbReference type="PROSITE" id="PS50949">
    <property type="entry name" value="HTH_GNTR"/>
    <property type="match status" value="1"/>
</dbReference>
<dbReference type="PANTHER" id="PTHR43537:SF45">
    <property type="entry name" value="GNTR FAMILY REGULATORY PROTEIN"/>
    <property type="match status" value="1"/>
</dbReference>
<dbReference type="SMART" id="SM00895">
    <property type="entry name" value="FCD"/>
    <property type="match status" value="1"/>
</dbReference>
<dbReference type="PANTHER" id="PTHR43537">
    <property type="entry name" value="TRANSCRIPTIONAL REGULATOR, GNTR FAMILY"/>
    <property type="match status" value="1"/>
</dbReference>
<dbReference type="SMART" id="SM00345">
    <property type="entry name" value="HTH_GNTR"/>
    <property type="match status" value="1"/>
</dbReference>
<keyword evidence="6" id="KW-1185">Reference proteome</keyword>
<dbReference type="Gene3D" id="1.20.120.530">
    <property type="entry name" value="GntR ligand-binding domain-like"/>
    <property type="match status" value="1"/>
</dbReference>
<dbReference type="Proteomes" id="UP001597229">
    <property type="component" value="Unassembled WGS sequence"/>
</dbReference>
<dbReference type="PRINTS" id="PR00035">
    <property type="entry name" value="HTHGNTR"/>
</dbReference>
<dbReference type="SUPFAM" id="SSF46785">
    <property type="entry name" value="Winged helix' DNA-binding domain"/>
    <property type="match status" value="1"/>
</dbReference>
<accession>A0ABW3W783</accession>
<evidence type="ECO:0000256" key="3">
    <source>
        <dbReference type="ARBA" id="ARBA00023163"/>
    </source>
</evidence>
<dbReference type="RefSeq" id="WP_367919661.1">
    <property type="nucleotide sequence ID" value="NZ_BAABAC010000023.1"/>
</dbReference>
<dbReference type="Gene3D" id="1.10.10.10">
    <property type="entry name" value="Winged helix-like DNA-binding domain superfamily/Winged helix DNA-binding domain"/>
    <property type="match status" value="1"/>
</dbReference>
<evidence type="ECO:0000313" key="5">
    <source>
        <dbReference type="EMBL" id="MFD1250388.1"/>
    </source>
</evidence>
<keyword evidence="2" id="KW-0238">DNA-binding</keyword>
<sequence length="224" mass="24885">MRELGKSPRDTRPLPVRVYEELRDLIVSGELAADAQLIQEQVAESLGVSRTPVRDALNRLAHEGLVTWLPGRGYLVNPLTPKDVTEVYQVRRILETEAARLACGRHDAVSLARLDNLIDQMTARDADDTAAMFDLNHQFHRALVQPCDNELLLKMLDTLWDHPVNRRITRSYLHTAGSAQAMVDEHRELVAAAAAADEERLVALTAEHLLSGYDEAARDVGAPA</sequence>
<gene>
    <name evidence="5" type="ORF">ACFQ3F_21530</name>
</gene>
<evidence type="ECO:0000256" key="2">
    <source>
        <dbReference type="ARBA" id="ARBA00023125"/>
    </source>
</evidence>
<keyword evidence="1" id="KW-0805">Transcription regulation</keyword>
<dbReference type="InterPro" id="IPR036390">
    <property type="entry name" value="WH_DNA-bd_sf"/>
</dbReference>
<evidence type="ECO:0000313" key="6">
    <source>
        <dbReference type="Proteomes" id="UP001597229"/>
    </source>
</evidence>
<dbReference type="CDD" id="cd07377">
    <property type="entry name" value="WHTH_GntR"/>
    <property type="match status" value="1"/>
</dbReference>
<dbReference type="InterPro" id="IPR000524">
    <property type="entry name" value="Tscrpt_reg_HTH_GntR"/>
</dbReference>
<reference evidence="6" key="1">
    <citation type="journal article" date="2019" name="Int. J. Syst. Evol. Microbiol.">
        <title>The Global Catalogue of Microorganisms (GCM) 10K type strain sequencing project: providing services to taxonomists for standard genome sequencing and annotation.</title>
        <authorList>
            <consortium name="The Broad Institute Genomics Platform"/>
            <consortium name="The Broad Institute Genome Sequencing Center for Infectious Disease"/>
            <person name="Wu L."/>
            <person name="Ma J."/>
        </authorList>
    </citation>
    <scope>NUCLEOTIDE SEQUENCE [LARGE SCALE GENOMIC DNA]</scope>
    <source>
        <strain evidence="6">CCUG 52478</strain>
    </source>
</reference>
<dbReference type="Pfam" id="PF07729">
    <property type="entry name" value="FCD"/>
    <property type="match status" value="1"/>
</dbReference>
<dbReference type="Pfam" id="PF00392">
    <property type="entry name" value="GntR"/>
    <property type="match status" value="1"/>
</dbReference>
<proteinExistence type="predicted"/>
<evidence type="ECO:0000256" key="1">
    <source>
        <dbReference type="ARBA" id="ARBA00023015"/>
    </source>
</evidence>
<evidence type="ECO:0000259" key="4">
    <source>
        <dbReference type="PROSITE" id="PS50949"/>
    </source>
</evidence>
<dbReference type="InterPro" id="IPR011711">
    <property type="entry name" value="GntR_C"/>
</dbReference>
<dbReference type="EMBL" id="JBHTLX010000023">
    <property type="protein sequence ID" value="MFD1250388.1"/>
    <property type="molecule type" value="Genomic_DNA"/>
</dbReference>
<dbReference type="SUPFAM" id="SSF48008">
    <property type="entry name" value="GntR ligand-binding domain-like"/>
    <property type="match status" value="1"/>
</dbReference>